<feature type="domain" description="Cation efflux protein cytoplasmic" evidence="9">
    <location>
        <begin position="390"/>
        <end position="464"/>
    </location>
</feature>
<evidence type="ECO:0000259" key="9">
    <source>
        <dbReference type="Pfam" id="PF16916"/>
    </source>
</evidence>
<dbReference type="Pfam" id="PF01545">
    <property type="entry name" value="Cation_efflux"/>
    <property type="match status" value="1"/>
</dbReference>
<dbReference type="AlphaFoldDB" id="A0A1M5D0G0"/>
<feature type="transmembrane region" description="Helical" evidence="7">
    <location>
        <begin position="39"/>
        <end position="56"/>
    </location>
</feature>
<sequence length="469" mass="52057">MSIDKQKAAISSVFAAIFLTLMKIVVGIFTGSLGILSEALHSGLDLFAAVITLFAVKISDKPADYKHHYGHGKIESFSALIGTVLLFITCGWIIYEAVEKLFFGKNVELIGIQWGVLIMIISIIVDVSRVKVLKKAAKEHGSQALEADALHFSSDVWSSSVVIIGLICVWIGDYFSIPALKHADPIAALGVALLVIKVSIKLGKEAIDVLLDTAPKGMKEMIEEEINKIPGVLQVAEIRIRPSGAVQYIDVNVGIEPNQSHRAVHNIVHEIREKISEKIPRCDIVVSTFPADAVGITDININHTLEGIISRIPNCTNIHNIYVYELEGKKKITAHIELKENLTLNESHELSHQISHMIQNAIKNVDNVSLYFERTEQEVKTEDITEEQQDIVNDIRNTVSSINNNIDCHDIKLYSKGDKITTFLHCGIRGDFTVDKLEVVSMTIKDKLKSNVNQIENVHIHFEPLEDTV</sequence>
<feature type="transmembrane region" description="Helical" evidence="7">
    <location>
        <begin position="107"/>
        <end position="128"/>
    </location>
</feature>
<feature type="domain" description="Cation efflux protein cytoplasmic" evidence="9">
    <location>
        <begin position="305"/>
        <end position="368"/>
    </location>
</feature>
<proteinExistence type="inferred from homology"/>
<evidence type="ECO:0000313" key="10">
    <source>
        <dbReference type="EMBL" id="SHF60503.1"/>
    </source>
</evidence>
<dbReference type="InterPro" id="IPR002524">
    <property type="entry name" value="Cation_efflux"/>
</dbReference>
<dbReference type="Pfam" id="PF16916">
    <property type="entry name" value="ZT_dimer"/>
    <property type="match status" value="3"/>
</dbReference>
<protein>
    <submittedName>
        <fullName evidence="10">Cation diffusion facilitator family transporter</fullName>
    </submittedName>
</protein>
<dbReference type="RefSeq" id="WP_084127771.1">
    <property type="nucleotide sequence ID" value="NZ_FQUY01000040.1"/>
</dbReference>
<keyword evidence="5 7" id="KW-1133">Transmembrane helix</keyword>
<dbReference type="NCBIfam" id="TIGR01297">
    <property type="entry name" value="CDF"/>
    <property type="match status" value="1"/>
</dbReference>
<keyword evidence="4 7" id="KW-0812">Transmembrane</keyword>
<accession>A0A1M5D0G0</accession>
<dbReference type="Proteomes" id="UP000184148">
    <property type="component" value="Unassembled WGS sequence"/>
</dbReference>
<evidence type="ECO:0000256" key="1">
    <source>
        <dbReference type="ARBA" id="ARBA00004141"/>
    </source>
</evidence>
<feature type="transmembrane region" description="Helical" evidence="7">
    <location>
        <begin position="149"/>
        <end position="172"/>
    </location>
</feature>
<dbReference type="GO" id="GO:0016020">
    <property type="term" value="C:membrane"/>
    <property type="evidence" value="ECO:0007669"/>
    <property type="project" value="UniProtKB-SubCell"/>
</dbReference>
<keyword evidence="6 7" id="KW-0472">Membrane</keyword>
<gene>
    <name evidence="10" type="ORF">SAMN02745133_03075</name>
</gene>
<reference evidence="11" key="1">
    <citation type="submission" date="2016-11" db="EMBL/GenBank/DDBJ databases">
        <authorList>
            <person name="Varghese N."/>
            <person name="Submissions S."/>
        </authorList>
    </citation>
    <scope>NUCLEOTIDE SEQUENCE [LARGE SCALE GENOMIC DNA]</scope>
    <source>
        <strain evidence="11">DSM 12395</strain>
    </source>
</reference>
<evidence type="ECO:0000313" key="11">
    <source>
        <dbReference type="Proteomes" id="UP000184148"/>
    </source>
</evidence>
<dbReference type="Gene3D" id="1.20.1510.10">
    <property type="entry name" value="Cation efflux protein transmembrane domain"/>
    <property type="match status" value="1"/>
</dbReference>
<feature type="domain" description="Cation efflux protein cytoplasmic" evidence="9">
    <location>
        <begin position="219"/>
        <end position="286"/>
    </location>
</feature>
<dbReference type="SUPFAM" id="SSF160240">
    <property type="entry name" value="Cation efflux protein cytoplasmic domain-like"/>
    <property type="match status" value="3"/>
</dbReference>
<dbReference type="PANTHER" id="PTHR43840">
    <property type="entry name" value="MITOCHONDRIAL METAL TRANSPORTER 1-RELATED"/>
    <property type="match status" value="1"/>
</dbReference>
<dbReference type="InterPro" id="IPR050291">
    <property type="entry name" value="CDF_Transporter"/>
</dbReference>
<dbReference type="OrthoDB" id="9806522at2"/>
<dbReference type="EMBL" id="FQUY01000040">
    <property type="protein sequence ID" value="SHF60503.1"/>
    <property type="molecule type" value="Genomic_DNA"/>
</dbReference>
<dbReference type="InterPro" id="IPR058533">
    <property type="entry name" value="Cation_efflux_TM"/>
</dbReference>
<evidence type="ECO:0000259" key="8">
    <source>
        <dbReference type="Pfam" id="PF01545"/>
    </source>
</evidence>
<evidence type="ECO:0000256" key="7">
    <source>
        <dbReference type="SAM" id="Phobius"/>
    </source>
</evidence>
<dbReference type="GO" id="GO:0008324">
    <property type="term" value="F:monoatomic cation transmembrane transporter activity"/>
    <property type="evidence" value="ECO:0007669"/>
    <property type="project" value="InterPro"/>
</dbReference>
<dbReference type="InterPro" id="IPR036837">
    <property type="entry name" value="Cation_efflux_CTD_sf"/>
</dbReference>
<feature type="domain" description="Cation efflux protein transmembrane" evidence="8">
    <location>
        <begin position="10"/>
        <end position="211"/>
    </location>
</feature>
<dbReference type="Gene3D" id="3.30.70.1350">
    <property type="entry name" value="Cation efflux protein, cytoplasmic domain"/>
    <property type="match status" value="3"/>
</dbReference>
<dbReference type="InterPro" id="IPR027469">
    <property type="entry name" value="Cation_efflux_TMD_sf"/>
</dbReference>
<organism evidence="10 11">
    <name type="scientific">Desulforamulus putei DSM 12395</name>
    <dbReference type="NCBI Taxonomy" id="1121429"/>
    <lineage>
        <taxon>Bacteria</taxon>
        <taxon>Bacillati</taxon>
        <taxon>Bacillota</taxon>
        <taxon>Clostridia</taxon>
        <taxon>Eubacteriales</taxon>
        <taxon>Peptococcaceae</taxon>
        <taxon>Desulforamulus</taxon>
    </lineage>
</organism>
<evidence type="ECO:0000256" key="6">
    <source>
        <dbReference type="ARBA" id="ARBA00023136"/>
    </source>
</evidence>
<evidence type="ECO:0000256" key="5">
    <source>
        <dbReference type="ARBA" id="ARBA00022989"/>
    </source>
</evidence>
<feature type="transmembrane region" description="Helical" evidence="7">
    <location>
        <begin position="12"/>
        <end position="33"/>
    </location>
</feature>
<dbReference type="STRING" id="1121429.SAMN02745133_03075"/>
<evidence type="ECO:0000256" key="2">
    <source>
        <dbReference type="ARBA" id="ARBA00008114"/>
    </source>
</evidence>
<dbReference type="SUPFAM" id="SSF161111">
    <property type="entry name" value="Cation efflux protein transmembrane domain-like"/>
    <property type="match status" value="1"/>
</dbReference>
<keyword evidence="11" id="KW-1185">Reference proteome</keyword>
<comment type="subcellular location">
    <subcellularLocation>
        <location evidence="1">Membrane</location>
        <topology evidence="1">Multi-pass membrane protein</topology>
    </subcellularLocation>
</comment>
<evidence type="ECO:0000256" key="4">
    <source>
        <dbReference type="ARBA" id="ARBA00022692"/>
    </source>
</evidence>
<dbReference type="InterPro" id="IPR027470">
    <property type="entry name" value="Cation_efflux_CTD"/>
</dbReference>
<keyword evidence="3" id="KW-0813">Transport</keyword>
<comment type="similarity">
    <text evidence="2">Belongs to the cation diffusion facilitator (CDF) transporter (TC 2.A.4) family.</text>
</comment>
<dbReference type="PANTHER" id="PTHR43840:SF15">
    <property type="entry name" value="MITOCHONDRIAL METAL TRANSPORTER 1-RELATED"/>
    <property type="match status" value="1"/>
</dbReference>
<feature type="transmembrane region" description="Helical" evidence="7">
    <location>
        <begin position="77"/>
        <end position="95"/>
    </location>
</feature>
<name>A0A1M5D0G0_9FIRM</name>
<evidence type="ECO:0000256" key="3">
    <source>
        <dbReference type="ARBA" id="ARBA00022448"/>
    </source>
</evidence>